<keyword evidence="3" id="KW-1185">Reference proteome</keyword>
<proteinExistence type="predicted"/>
<dbReference type="EMBL" id="JBBPCC010000002">
    <property type="protein sequence ID" value="MEK8127074.1"/>
    <property type="molecule type" value="Genomic_DNA"/>
</dbReference>
<evidence type="ECO:0000313" key="3">
    <source>
        <dbReference type="Proteomes" id="UP001469365"/>
    </source>
</evidence>
<dbReference type="SUPFAM" id="SSF109854">
    <property type="entry name" value="DinB/YfiT-like putative metalloenzymes"/>
    <property type="match status" value="1"/>
</dbReference>
<dbReference type="InterPro" id="IPR024775">
    <property type="entry name" value="DinB-like"/>
</dbReference>
<gene>
    <name evidence="2" type="ORF">WMW72_04025</name>
</gene>
<dbReference type="Gene3D" id="1.20.120.450">
    <property type="entry name" value="dinb family like domain"/>
    <property type="match status" value="1"/>
</dbReference>
<name>A0ABU9DDX5_9BACL</name>
<sequence length="175" mass="20358">MKQIQERPNQDEYTEYYGKYIQLVPAGDLLDILRRQEQETLQVFTSLSEEQSLYRYAPDKWSLKEILGHLLDNERVMIYRLVRISRKDASTLSGFDQDLFVQESGFDSVPLELLLEDYRAVRASTLTLLRTLDAERLQRQGVANNNKLSVLALACIVAGHERHHLNVMGERYRQA</sequence>
<evidence type="ECO:0000259" key="1">
    <source>
        <dbReference type="Pfam" id="PF12867"/>
    </source>
</evidence>
<organism evidence="2 3">
    <name type="scientific">Paenibacillus filicis</name>
    <dbReference type="NCBI Taxonomy" id="669464"/>
    <lineage>
        <taxon>Bacteria</taxon>
        <taxon>Bacillati</taxon>
        <taxon>Bacillota</taxon>
        <taxon>Bacilli</taxon>
        <taxon>Bacillales</taxon>
        <taxon>Paenibacillaceae</taxon>
        <taxon>Paenibacillus</taxon>
    </lineage>
</organism>
<reference evidence="2 3" key="1">
    <citation type="submission" date="2024-04" db="EMBL/GenBank/DDBJ databases">
        <title>draft genome sequnece of Paenibacillus filicis.</title>
        <authorList>
            <person name="Kim D.-U."/>
        </authorList>
    </citation>
    <scope>NUCLEOTIDE SEQUENCE [LARGE SCALE GENOMIC DNA]</scope>
    <source>
        <strain evidence="2 3">KACC14197</strain>
    </source>
</reference>
<feature type="domain" description="DinB-like" evidence="1">
    <location>
        <begin position="33"/>
        <end position="168"/>
    </location>
</feature>
<dbReference type="Proteomes" id="UP001469365">
    <property type="component" value="Unassembled WGS sequence"/>
</dbReference>
<dbReference type="RefSeq" id="WP_341414135.1">
    <property type="nucleotide sequence ID" value="NZ_JBBPCC010000002.1"/>
</dbReference>
<dbReference type="InterPro" id="IPR034660">
    <property type="entry name" value="DinB/YfiT-like"/>
</dbReference>
<comment type="caution">
    <text evidence="2">The sequence shown here is derived from an EMBL/GenBank/DDBJ whole genome shotgun (WGS) entry which is preliminary data.</text>
</comment>
<accession>A0ABU9DDX5</accession>
<protein>
    <submittedName>
        <fullName evidence="2">DinB family protein</fullName>
    </submittedName>
</protein>
<dbReference type="Pfam" id="PF12867">
    <property type="entry name" value="DinB_2"/>
    <property type="match status" value="1"/>
</dbReference>
<evidence type="ECO:0000313" key="2">
    <source>
        <dbReference type="EMBL" id="MEK8127074.1"/>
    </source>
</evidence>